<dbReference type="OrthoDB" id="3525185at2759"/>
<comment type="caution">
    <text evidence="3">The sequence shown here is derived from an EMBL/GenBank/DDBJ whole genome shotgun (WGS) entry which is preliminary data.</text>
</comment>
<dbReference type="PANTHER" id="PTHR38111">
    <property type="entry name" value="ZN(2)-C6 FUNGAL-TYPE DOMAIN-CONTAINING PROTEIN-RELATED"/>
    <property type="match status" value="1"/>
</dbReference>
<evidence type="ECO:0000256" key="2">
    <source>
        <dbReference type="SAM" id="Phobius"/>
    </source>
</evidence>
<dbReference type="InterPro" id="IPR036864">
    <property type="entry name" value="Zn2-C6_fun-type_DNA-bd_sf"/>
</dbReference>
<dbReference type="AlphaFoldDB" id="A0A9P4K689"/>
<dbReference type="InterPro" id="IPR001138">
    <property type="entry name" value="Zn2Cys6_DnaBD"/>
</dbReference>
<dbReference type="Gene3D" id="4.10.240.10">
    <property type="entry name" value="Zn(2)-C6 fungal-type DNA-binding domain"/>
    <property type="match status" value="1"/>
</dbReference>
<keyword evidence="2" id="KW-0812">Transmembrane</keyword>
<dbReference type="InterPro" id="IPR053178">
    <property type="entry name" value="Osmoadaptation_assoc"/>
</dbReference>
<proteinExistence type="predicted"/>
<gene>
    <name evidence="3" type="ORF">CC78DRAFT_499687</name>
</gene>
<evidence type="ECO:0000313" key="3">
    <source>
        <dbReference type="EMBL" id="KAF2261723.1"/>
    </source>
</evidence>
<keyword evidence="4" id="KW-1185">Reference proteome</keyword>
<organism evidence="3 4">
    <name type="scientific">Lojkania enalia</name>
    <dbReference type="NCBI Taxonomy" id="147567"/>
    <lineage>
        <taxon>Eukaryota</taxon>
        <taxon>Fungi</taxon>
        <taxon>Dikarya</taxon>
        <taxon>Ascomycota</taxon>
        <taxon>Pezizomycotina</taxon>
        <taxon>Dothideomycetes</taxon>
        <taxon>Pleosporomycetidae</taxon>
        <taxon>Pleosporales</taxon>
        <taxon>Pleosporales incertae sedis</taxon>
        <taxon>Lojkania</taxon>
    </lineage>
</organism>
<feature type="non-terminal residue" evidence="3">
    <location>
        <position position="407"/>
    </location>
</feature>
<dbReference type="GO" id="GO:0008270">
    <property type="term" value="F:zinc ion binding"/>
    <property type="evidence" value="ECO:0007669"/>
    <property type="project" value="InterPro"/>
</dbReference>
<evidence type="ECO:0008006" key="5">
    <source>
        <dbReference type="Google" id="ProtNLM"/>
    </source>
</evidence>
<feature type="transmembrane region" description="Helical" evidence="2">
    <location>
        <begin position="382"/>
        <end position="403"/>
    </location>
</feature>
<keyword evidence="2" id="KW-1133">Transmembrane helix</keyword>
<name>A0A9P4K689_9PLEO</name>
<protein>
    <recommendedName>
        <fullName evidence="5">Zn(2)-C6 fungal-type domain-containing protein</fullName>
    </recommendedName>
</protein>
<accession>A0A9P4K689</accession>
<reference evidence="4" key="1">
    <citation type="journal article" date="2020" name="Stud. Mycol.">
        <title>101 Dothideomycetes genomes: A test case for predicting lifestyles and emergence of pathogens.</title>
        <authorList>
            <person name="Haridas S."/>
            <person name="Albert R."/>
            <person name="Binder M."/>
            <person name="Bloem J."/>
            <person name="LaButti K."/>
            <person name="Salamov A."/>
            <person name="Andreopoulos B."/>
            <person name="Baker S."/>
            <person name="Barry K."/>
            <person name="Bills G."/>
            <person name="Bluhm B."/>
            <person name="Cannon C."/>
            <person name="Castanera R."/>
            <person name="Culley D."/>
            <person name="Daum C."/>
            <person name="Ezra D."/>
            <person name="Gonzalez J."/>
            <person name="Henrissat B."/>
            <person name="Kuo A."/>
            <person name="Liang C."/>
            <person name="Lipzen A."/>
            <person name="Lutzoni F."/>
            <person name="Magnuson J."/>
            <person name="Mondo S."/>
            <person name="Nolan M."/>
            <person name="Ohm R."/>
            <person name="Pangilinan J."/>
            <person name="Park H.-J."/>
            <person name="Ramirez L."/>
            <person name="Alfaro M."/>
            <person name="Sun H."/>
            <person name="Tritt A."/>
            <person name="Yoshinaga Y."/>
            <person name="Zwiers L.-H."/>
            <person name="Turgeon B."/>
            <person name="Goodwin S."/>
            <person name="Spatafora J."/>
            <person name="Crous P."/>
            <person name="Grigoriev I."/>
        </authorList>
    </citation>
    <scope>NUCLEOTIDE SEQUENCE [LARGE SCALE GENOMIC DNA]</scope>
    <source>
        <strain evidence="4">CBS 304.66</strain>
    </source>
</reference>
<sequence length="407" mass="46315">MVGVPGRSKGCSTCRTRKKKAIFANVALQCDLQEPTCGNCIKGKFVCGGYRRDMIVVQLGPEGKKVQYRAPEVSSRHGIMSSVLSPIDFRLRDLNRSALEIEYFDAFWDIYLPKPFLKARMHDFQGIKIPLVRWARWTQDRSAQNDTLRCALLALCISKVGWWKRDQSMKRRGIELYGRSLLRVAAALRNLERIDRTQLVATCRLLVLYEQLNDTKSSAANWVEHVAGLVGVLQLQPSGMYASEGNHELFLETRLNGAILALQVRKSTFLASPEWITEPFMGKQKTLVDSICDLLVALPGIVEEFDKLISARSSLNIDNRAEKLKQRCWALDERLQCWYRTLIVRFSSLLTAEESNHVLSGIGGPPQKELLDILMRYDTEPLLALALYWPCCLILYGMVPVLYRKFP</sequence>
<dbReference type="PANTHER" id="PTHR38111:SF11">
    <property type="entry name" value="TRANSCRIPTION FACTOR DOMAIN-CONTAINING PROTEIN-RELATED"/>
    <property type="match status" value="1"/>
</dbReference>
<evidence type="ECO:0000256" key="1">
    <source>
        <dbReference type="ARBA" id="ARBA00023242"/>
    </source>
</evidence>
<keyword evidence="2" id="KW-0472">Membrane</keyword>
<keyword evidence="1" id="KW-0539">Nucleus</keyword>
<dbReference type="GO" id="GO:0000981">
    <property type="term" value="F:DNA-binding transcription factor activity, RNA polymerase II-specific"/>
    <property type="evidence" value="ECO:0007669"/>
    <property type="project" value="InterPro"/>
</dbReference>
<dbReference type="CDD" id="cd00067">
    <property type="entry name" value="GAL4"/>
    <property type="match status" value="1"/>
</dbReference>
<dbReference type="Proteomes" id="UP000800093">
    <property type="component" value="Unassembled WGS sequence"/>
</dbReference>
<dbReference type="EMBL" id="ML986651">
    <property type="protein sequence ID" value="KAF2261723.1"/>
    <property type="molecule type" value="Genomic_DNA"/>
</dbReference>
<evidence type="ECO:0000313" key="4">
    <source>
        <dbReference type="Proteomes" id="UP000800093"/>
    </source>
</evidence>